<protein>
    <submittedName>
        <fullName evidence="2">Uncharacterized protein</fullName>
    </submittedName>
</protein>
<dbReference type="Proteomes" id="UP001381693">
    <property type="component" value="Unassembled WGS sequence"/>
</dbReference>
<dbReference type="AlphaFoldDB" id="A0AAN8XJF3"/>
<feature type="region of interest" description="Disordered" evidence="1">
    <location>
        <begin position="1"/>
        <end position="20"/>
    </location>
</feature>
<comment type="caution">
    <text evidence="2">The sequence shown here is derived from an EMBL/GenBank/DDBJ whole genome shotgun (WGS) entry which is preliminary data.</text>
</comment>
<organism evidence="2 3">
    <name type="scientific">Halocaridina rubra</name>
    <name type="common">Hawaiian red shrimp</name>
    <dbReference type="NCBI Taxonomy" id="373956"/>
    <lineage>
        <taxon>Eukaryota</taxon>
        <taxon>Metazoa</taxon>
        <taxon>Ecdysozoa</taxon>
        <taxon>Arthropoda</taxon>
        <taxon>Crustacea</taxon>
        <taxon>Multicrustacea</taxon>
        <taxon>Malacostraca</taxon>
        <taxon>Eumalacostraca</taxon>
        <taxon>Eucarida</taxon>
        <taxon>Decapoda</taxon>
        <taxon>Pleocyemata</taxon>
        <taxon>Caridea</taxon>
        <taxon>Atyoidea</taxon>
        <taxon>Atyidae</taxon>
        <taxon>Halocaridina</taxon>
    </lineage>
</organism>
<evidence type="ECO:0000256" key="1">
    <source>
        <dbReference type="SAM" id="MobiDB-lite"/>
    </source>
</evidence>
<name>A0AAN8XJF3_HALRR</name>
<gene>
    <name evidence="2" type="ORF">SK128_009607</name>
</gene>
<accession>A0AAN8XJF3</accession>
<sequence>MHPYHLQHQRKTPSRNEYPQTDMEFQQNRNTYLQMDERFSKNGNKHSQMNMEFPKHGTHFSRNSGFIRQSRNQFSETSNLELVSESSLNAKYYVKETKKYEGISLNFKGQRKFGNITKQEKRHFRSKRGCQGTGHYGFNSYDLLTFALLTFNGVISTINNVNINNNNNNVNADNITDETYNEVNSNSESSSSVIIIVPPIGRRRKRNDKKYLSPFHISYETAVNDAFNVLLKINEFSGDYITCKVEYELCVYFKNSHGKFGSGILNWIPDLTLVNSWLLDNASNSDYCENVLEKCNSDGEAI</sequence>
<evidence type="ECO:0000313" key="3">
    <source>
        <dbReference type="Proteomes" id="UP001381693"/>
    </source>
</evidence>
<evidence type="ECO:0000313" key="2">
    <source>
        <dbReference type="EMBL" id="KAK7082773.1"/>
    </source>
</evidence>
<feature type="compositionally biased region" description="Basic residues" evidence="1">
    <location>
        <begin position="1"/>
        <end position="13"/>
    </location>
</feature>
<proteinExistence type="predicted"/>
<reference evidence="2 3" key="1">
    <citation type="submission" date="2023-11" db="EMBL/GenBank/DDBJ databases">
        <title>Halocaridina rubra genome assembly.</title>
        <authorList>
            <person name="Smith C."/>
        </authorList>
    </citation>
    <scope>NUCLEOTIDE SEQUENCE [LARGE SCALE GENOMIC DNA]</scope>
    <source>
        <strain evidence="2">EP-1</strain>
        <tissue evidence="2">Whole</tissue>
    </source>
</reference>
<dbReference type="EMBL" id="JAXCGZ010003892">
    <property type="protein sequence ID" value="KAK7082773.1"/>
    <property type="molecule type" value="Genomic_DNA"/>
</dbReference>
<keyword evidence="3" id="KW-1185">Reference proteome</keyword>